<dbReference type="Pfam" id="PF00252">
    <property type="entry name" value="Ribosomal_L16"/>
    <property type="match status" value="1"/>
</dbReference>
<keyword evidence="2" id="KW-0689">Ribosomal protein</keyword>
<dbReference type="KEGG" id="osn:115228348"/>
<dbReference type="PANTHER" id="PTHR12220">
    <property type="entry name" value="50S/60S RIBOSOMAL PROTEIN L16"/>
    <property type="match status" value="1"/>
</dbReference>
<gene>
    <name evidence="7" type="primary">LOC115228348</name>
</gene>
<evidence type="ECO:0000256" key="1">
    <source>
        <dbReference type="ARBA" id="ARBA00008931"/>
    </source>
</evidence>
<dbReference type="GO" id="GO:0019843">
    <property type="term" value="F:rRNA binding"/>
    <property type="evidence" value="ECO:0007669"/>
    <property type="project" value="InterPro"/>
</dbReference>
<evidence type="ECO:0000256" key="2">
    <source>
        <dbReference type="ARBA" id="ARBA00022980"/>
    </source>
</evidence>
<dbReference type="InterPro" id="IPR016180">
    <property type="entry name" value="Ribosomal_uL16_dom"/>
</dbReference>
<dbReference type="RefSeq" id="XP_029654809.1">
    <property type="nucleotide sequence ID" value="XM_029798949.1"/>
</dbReference>
<evidence type="ECO:0000256" key="4">
    <source>
        <dbReference type="ARBA" id="ARBA00035302"/>
    </source>
</evidence>
<keyword evidence="6" id="KW-1185">Reference proteome</keyword>
<organism evidence="6 7">
    <name type="scientific">Octopus sinensis</name>
    <name type="common">East Asian common octopus</name>
    <dbReference type="NCBI Taxonomy" id="2607531"/>
    <lineage>
        <taxon>Eukaryota</taxon>
        <taxon>Metazoa</taxon>
        <taxon>Spiralia</taxon>
        <taxon>Lophotrochozoa</taxon>
        <taxon>Mollusca</taxon>
        <taxon>Cephalopoda</taxon>
        <taxon>Coleoidea</taxon>
        <taxon>Octopodiformes</taxon>
        <taxon>Octopoda</taxon>
        <taxon>Incirrata</taxon>
        <taxon>Octopodidae</taxon>
        <taxon>Octopus</taxon>
    </lineage>
</organism>
<dbReference type="SUPFAM" id="SSF54686">
    <property type="entry name" value="Ribosomal protein L16p/L10e"/>
    <property type="match status" value="1"/>
</dbReference>
<name>A0A6P7TRE8_9MOLL</name>
<dbReference type="PANTHER" id="PTHR12220:SF13">
    <property type="entry name" value="LARGE RIBOSOMAL SUBUNIT PROTEIN UL16M"/>
    <property type="match status" value="1"/>
</dbReference>
<evidence type="ECO:0000313" key="6">
    <source>
        <dbReference type="Proteomes" id="UP000515154"/>
    </source>
</evidence>
<dbReference type="GO" id="GO:0003735">
    <property type="term" value="F:structural constituent of ribosome"/>
    <property type="evidence" value="ECO:0007669"/>
    <property type="project" value="InterPro"/>
</dbReference>
<dbReference type="Proteomes" id="UP000515154">
    <property type="component" value="Unplaced"/>
</dbReference>
<reference evidence="7" key="1">
    <citation type="submission" date="2025-08" db="UniProtKB">
        <authorList>
            <consortium name="RefSeq"/>
        </authorList>
    </citation>
    <scope>IDENTIFICATION</scope>
</reference>
<comment type="similarity">
    <text evidence="1">Belongs to the universal ribosomal protein uL16 family.</text>
</comment>
<evidence type="ECO:0000313" key="7">
    <source>
        <dbReference type="RefSeq" id="XP_029654809.1"/>
    </source>
</evidence>
<sequence length="199" mass="23408">MSDYTCAKDLVDMAYLSWYKQKTMELIEQKKADKLEKENERNQDFKILRGGYLSFKHLERIRLLVNKFVDDGKKYFAVWRIDPPWKPITARAKGKRMGGGKGPISEYVVPVKADRILLEMGGYCEFFHVERLLKTLASTAPMKARAVSYEMLMEERKARENVESQNLNIFTMDYCIKNNMAGCHEWLSRYEYDWGGKYL</sequence>
<dbReference type="InterPro" id="IPR000114">
    <property type="entry name" value="Ribosomal_uL16_bact-type"/>
</dbReference>
<dbReference type="InterPro" id="IPR047873">
    <property type="entry name" value="Ribosomal_uL16"/>
</dbReference>
<keyword evidence="3" id="KW-0687">Ribonucleoprotein</keyword>
<dbReference type="CDD" id="cd01433">
    <property type="entry name" value="Ribosomal_L16_L10e"/>
    <property type="match status" value="1"/>
</dbReference>
<dbReference type="Gene3D" id="3.90.1170.10">
    <property type="entry name" value="Ribosomal protein L10e/L16"/>
    <property type="match status" value="1"/>
</dbReference>
<evidence type="ECO:0000256" key="3">
    <source>
        <dbReference type="ARBA" id="ARBA00023274"/>
    </source>
</evidence>
<dbReference type="AlphaFoldDB" id="A0A6P7TRE8"/>
<evidence type="ECO:0000256" key="5">
    <source>
        <dbReference type="ARBA" id="ARBA00035440"/>
    </source>
</evidence>
<dbReference type="GO" id="GO:0032543">
    <property type="term" value="P:mitochondrial translation"/>
    <property type="evidence" value="ECO:0007669"/>
    <property type="project" value="TreeGrafter"/>
</dbReference>
<proteinExistence type="inferred from homology"/>
<protein>
    <recommendedName>
        <fullName evidence="4">Large ribosomal subunit protein uL16m</fullName>
    </recommendedName>
    <alternativeName>
        <fullName evidence="5">39S ribosomal protein L16, mitochondrial</fullName>
    </alternativeName>
</protein>
<dbReference type="GO" id="GO:0005762">
    <property type="term" value="C:mitochondrial large ribosomal subunit"/>
    <property type="evidence" value="ECO:0007669"/>
    <property type="project" value="TreeGrafter"/>
</dbReference>
<accession>A0A6P7TRE8</accession>
<dbReference type="InterPro" id="IPR036920">
    <property type="entry name" value="Ribosomal_uL16_sf"/>
</dbReference>